<organism evidence="6 7">
    <name type="scientific">Hufsiella arboris</name>
    <dbReference type="NCBI Taxonomy" id="2695275"/>
    <lineage>
        <taxon>Bacteria</taxon>
        <taxon>Pseudomonadati</taxon>
        <taxon>Bacteroidota</taxon>
        <taxon>Sphingobacteriia</taxon>
        <taxon>Sphingobacteriales</taxon>
        <taxon>Sphingobacteriaceae</taxon>
        <taxon>Hufsiella</taxon>
    </lineage>
</organism>
<dbReference type="PROSITE" id="PS50043">
    <property type="entry name" value="HTH_LUXR_2"/>
    <property type="match status" value="1"/>
</dbReference>
<dbReference type="PANTHER" id="PTHR44688">
    <property type="entry name" value="DNA-BINDING TRANSCRIPTIONAL ACTIVATOR DEVR_DOSR"/>
    <property type="match status" value="1"/>
</dbReference>
<keyword evidence="1" id="KW-0805">Transcription regulation</keyword>
<dbReference type="Proteomes" id="UP000466586">
    <property type="component" value="Unassembled WGS sequence"/>
</dbReference>
<evidence type="ECO:0000256" key="4">
    <source>
        <dbReference type="SAM" id="Phobius"/>
    </source>
</evidence>
<dbReference type="Gene3D" id="1.10.10.10">
    <property type="entry name" value="Winged helix-like DNA-binding domain superfamily/Winged helix DNA-binding domain"/>
    <property type="match status" value="1"/>
</dbReference>
<evidence type="ECO:0000256" key="1">
    <source>
        <dbReference type="ARBA" id="ARBA00023015"/>
    </source>
</evidence>
<reference evidence="6 7" key="1">
    <citation type="submission" date="2019-11" db="EMBL/GenBank/DDBJ databases">
        <title>Pedobacter sp. HMF7647 Genome sequencing and assembly.</title>
        <authorList>
            <person name="Kang H."/>
            <person name="Kim H."/>
            <person name="Joh K."/>
        </authorList>
    </citation>
    <scope>NUCLEOTIDE SEQUENCE [LARGE SCALE GENOMIC DNA]</scope>
    <source>
        <strain evidence="6 7">HMF7647</strain>
    </source>
</reference>
<comment type="caution">
    <text evidence="6">The sequence shown here is derived from an EMBL/GenBank/DDBJ whole genome shotgun (WGS) entry which is preliminary data.</text>
</comment>
<evidence type="ECO:0000313" key="7">
    <source>
        <dbReference type="Proteomes" id="UP000466586"/>
    </source>
</evidence>
<feature type="transmembrane region" description="Helical" evidence="4">
    <location>
        <begin position="20"/>
        <end position="42"/>
    </location>
</feature>
<accession>A0A7K1Y6J9</accession>
<proteinExistence type="predicted"/>
<dbReference type="SMART" id="SM00421">
    <property type="entry name" value="HTH_LUXR"/>
    <property type="match status" value="1"/>
</dbReference>
<keyword evidence="4" id="KW-0472">Membrane</keyword>
<dbReference type="RefSeq" id="WP_160843378.1">
    <property type="nucleotide sequence ID" value="NZ_WVHT01000002.1"/>
</dbReference>
<dbReference type="PRINTS" id="PR00038">
    <property type="entry name" value="HTHLUXR"/>
</dbReference>
<evidence type="ECO:0000313" key="6">
    <source>
        <dbReference type="EMBL" id="MXV50197.1"/>
    </source>
</evidence>
<feature type="transmembrane region" description="Helical" evidence="4">
    <location>
        <begin position="48"/>
        <end position="66"/>
    </location>
</feature>
<keyword evidence="4" id="KW-0812">Transmembrane</keyword>
<feature type="domain" description="HTH luxR-type" evidence="5">
    <location>
        <begin position="92"/>
        <end position="159"/>
    </location>
</feature>
<dbReference type="SUPFAM" id="SSF46894">
    <property type="entry name" value="C-terminal effector domain of the bipartite response regulators"/>
    <property type="match status" value="1"/>
</dbReference>
<dbReference type="InterPro" id="IPR000792">
    <property type="entry name" value="Tscrpt_reg_LuxR_C"/>
</dbReference>
<evidence type="ECO:0000259" key="5">
    <source>
        <dbReference type="PROSITE" id="PS50043"/>
    </source>
</evidence>
<gene>
    <name evidence="6" type="ORF">GS399_04380</name>
</gene>
<dbReference type="GO" id="GO:0003677">
    <property type="term" value="F:DNA binding"/>
    <property type="evidence" value="ECO:0007669"/>
    <property type="project" value="UniProtKB-KW"/>
</dbReference>
<dbReference type="GO" id="GO:0006355">
    <property type="term" value="P:regulation of DNA-templated transcription"/>
    <property type="evidence" value="ECO:0007669"/>
    <property type="project" value="InterPro"/>
</dbReference>
<name>A0A7K1Y6J9_9SPHI</name>
<dbReference type="CDD" id="cd06170">
    <property type="entry name" value="LuxR_C_like"/>
    <property type="match status" value="1"/>
</dbReference>
<dbReference type="InterPro" id="IPR016032">
    <property type="entry name" value="Sig_transdc_resp-reg_C-effctor"/>
</dbReference>
<keyword evidence="7" id="KW-1185">Reference proteome</keyword>
<sequence>MIRKVKTLLLHFPNYKQASFYGFILALLLIVLRQLELHFLLINHLFELYTAGIAVIFTGLGIWLAVKLTKPAKEIVTIEKERFVDPDPFEIDQNELARLGISKREIEVLQLIAQGLSNEEIADKLFISVSTVKTHSVKLFDKMDVRRRTQAIEKAKRLKIIA</sequence>
<evidence type="ECO:0000256" key="3">
    <source>
        <dbReference type="ARBA" id="ARBA00023163"/>
    </source>
</evidence>
<protein>
    <submittedName>
        <fullName evidence="6">DNA-binding response regulator</fullName>
    </submittedName>
</protein>
<dbReference type="Pfam" id="PF00196">
    <property type="entry name" value="GerE"/>
    <property type="match status" value="1"/>
</dbReference>
<evidence type="ECO:0000256" key="2">
    <source>
        <dbReference type="ARBA" id="ARBA00023125"/>
    </source>
</evidence>
<dbReference type="InterPro" id="IPR036388">
    <property type="entry name" value="WH-like_DNA-bd_sf"/>
</dbReference>
<dbReference type="PANTHER" id="PTHR44688:SF16">
    <property type="entry name" value="DNA-BINDING TRANSCRIPTIONAL ACTIVATOR DEVR_DOSR"/>
    <property type="match status" value="1"/>
</dbReference>
<dbReference type="EMBL" id="WVHT01000002">
    <property type="protein sequence ID" value="MXV50197.1"/>
    <property type="molecule type" value="Genomic_DNA"/>
</dbReference>
<keyword evidence="2 6" id="KW-0238">DNA-binding</keyword>
<keyword evidence="3" id="KW-0804">Transcription</keyword>
<dbReference type="AlphaFoldDB" id="A0A7K1Y6J9"/>
<keyword evidence="4" id="KW-1133">Transmembrane helix</keyword>